<reference evidence="14 15" key="1">
    <citation type="journal article" date="2021" name="Sci. Rep.">
        <title>Chromosome anchoring in Senegalese sole (Solea senegalensis) reveals sex-associated markers and genome rearrangements in flatfish.</title>
        <authorList>
            <person name="Guerrero-Cozar I."/>
            <person name="Gomez-Garrido J."/>
            <person name="Berbel C."/>
            <person name="Martinez-Blanch J.F."/>
            <person name="Alioto T."/>
            <person name="Claros M.G."/>
            <person name="Gagnaire P.A."/>
            <person name="Manchado M."/>
        </authorList>
    </citation>
    <scope>NUCLEOTIDE SEQUENCE [LARGE SCALE GENOMIC DNA]</scope>
    <source>
        <strain evidence="14">Sse05_10M</strain>
    </source>
</reference>
<dbReference type="Pfam" id="PF13927">
    <property type="entry name" value="Ig_3"/>
    <property type="match status" value="1"/>
</dbReference>
<evidence type="ECO:0000313" key="15">
    <source>
        <dbReference type="Proteomes" id="UP000693946"/>
    </source>
</evidence>
<feature type="domain" description="Ig-like" evidence="13">
    <location>
        <begin position="17"/>
        <end position="157"/>
    </location>
</feature>
<keyword evidence="10" id="KW-0325">Glycoprotein</keyword>
<feature type="domain" description="Ig-like" evidence="13">
    <location>
        <begin position="161"/>
        <end position="197"/>
    </location>
</feature>
<dbReference type="Pfam" id="PF07686">
    <property type="entry name" value="V-set"/>
    <property type="match status" value="1"/>
</dbReference>
<dbReference type="GO" id="GO:0007156">
    <property type="term" value="P:homophilic cell adhesion via plasma membrane adhesion molecules"/>
    <property type="evidence" value="ECO:0007669"/>
    <property type="project" value="TreeGrafter"/>
</dbReference>
<evidence type="ECO:0000256" key="4">
    <source>
        <dbReference type="ARBA" id="ARBA00022729"/>
    </source>
</evidence>
<evidence type="ECO:0000313" key="14">
    <source>
        <dbReference type="EMBL" id="KAG7501599.1"/>
    </source>
</evidence>
<evidence type="ECO:0000256" key="6">
    <source>
        <dbReference type="ARBA" id="ARBA00022889"/>
    </source>
</evidence>
<comment type="caution">
    <text evidence="14">The sequence shown here is derived from an EMBL/GenBank/DDBJ whole genome shotgun (WGS) entry which is preliminary data.</text>
</comment>
<dbReference type="PANTHER" id="PTHR23277:SF106">
    <property type="entry name" value="NECTIN-1 ISOFORM X1-RELATED"/>
    <property type="match status" value="1"/>
</dbReference>
<protein>
    <submittedName>
        <fullName evidence="14">Nectin-1-like isoform X2</fullName>
    </submittedName>
</protein>
<dbReference type="GO" id="GO:0005912">
    <property type="term" value="C:adherens junction"/>
    <property type="evidence" value="ECO:0007669"/>
    <property type="project" value="TreeGrafter"/>
</dbReference>
<dbReference type="InterPro" id="IPR051427">
    <property type="entry name" value="Nectin/Nectin-like"/>
</dbReference>
<proteinExistence type="inferred from homology"/>
<sequence>METYPVFVSHGSNCGFPPASSFPMRCTRILTLTLVFLFLDKYGHAVQVIGGNRTAVQGGTIVLHSNIIDTTESLFKISWMRATRGDPLNNSLFMIVPVNGGVVDNGHKDGRFKFIGNLKEKNGSLRLSNVTLLDEGVYTCIFTLFPSGSHKTEIPLKVLVPPVTEVKDDLPVLGDKEISLATCLAAGSRPPAEVRWLTGTLTQKLRSTTDYIQHENGTTTTVGYLIGEPTREIYQHVVHCVITSPALSKEETIPFTLQIYFSPKEVTISVKSKDSFQCVTEANPSAKFTWSRPGQPWPQSAVDVHGATLQFPNMNSDLNGLYQCEVSNLHGRDRAYVFVHVTSGTCCACWTLFGILFILNVTAAVVCCLLKYGILQRIIEGIRERLQNVPPSSSGSADWKFSRRTRVTANEIGPTLAFKERQNHQRLN</sequence>
<dbReference type="PANTHER" id="PTHR23277">
    <property type="entry name" value="NECTIN-RELATED"/>
    <property type="match status" value="1"/>
</dbReference>
<evidence type="ECO:0000256" key="1">
    <source>
        <dbReference type="ARBA" id="ARBA00004167"/>
    </source>
</evidence>
<dbReference type="SMART" id="SM00409">
    <property type="entry name" value="IG"/>
    <property type="match status" value="2"/>
</dbReference>
<feature type="chain" id="PRO_5043775758" evidence="12">
    <location>
        <begin position="46"/>
        <end position="428"/>
    </location>
</feature>
<evidence type="ECO:0000256" key="12">
    <source>
        <dbReference type="SAM" id="SignalP"/>
    </source>
</evidence>
<keyword evidence="8 11" id="KW-0472">Membrane</keyword>
<evidence type="ECO:0000259" key="13">
    <source>
        <dbReference type="PROSITE" id="PS50835"/>
    </source>
</evidence>
<keyword evidence="6" id="KW-0130">Cell adhesion</keyword>
<evidence type="ECO:0000256" key="10">
    <source>
        <dbReference type="ARBA" id="ARBA00023180"/>
    </source>
</evidence>
<evidence type="ECO:0000256" key="5">
    <source>
        <dbReference type="ARBA" id="ARBA00022737"/>
    </source>
</evidence>
<keyword evidence="9" id="KW-1015">Disulfide bond</keyword>
<keyword evidence="7 11" id="KW-1133">Transmembrane helix</keyword>
<keyword evidence="3 11" id="KW-0812">Transmembrane</keyword>
<evidence type="ECO:0000256" key="3">
    <source>
        <dbReference type="ARBA" id="ARBA00022692"/>
    </source>
</evidence>
<evidence type="ECO:0000256" key="11">
    <source>
        <dbReference type="SAM" id="Phobius"/>
    </source>
</evidence>
<comment type="subcellular location">
    <subcellularLocation>
        <location evidence="1">Membrane</location>
        <topology evidence="1">Single-pass membrane protein</topology>
    </subcellularLocation>
</comment>
<dbReference type="GO" id="GO:0016020">
    <property type="term" value="C:membrane"/>
    <property type="evidence" value="ECO:0007669"/>
    <property type="project" value="UniProtKB-SubCell"/>
</dbReference>
<evidence type="ECO:0000256" key="7">
    <source>
        <dbReference type="ARBA" id="ARBA00022989"/>
    </source>
</evidence>
<feature type="domain" description="Ig-like" evidence="13">
    <location>
        <begin position="254"/>
        <end position="342"/>
    </location>
</feature>
<dbReference type="InterPro" id="IPR007110">
    <property type="entry name" value="Ig-like_dom"/>
</dbReference>
<feature type="signal peptide" evidence="12">
    <location>
        <begin position="1"/>
        <end position="45"/>
    </location>
</feature>
<evidence type="ECO:0000256" key="2">
    <source>
        <dbReference type="ARBA" id="ARBA00007810"/>
    </source>
</evidence>
<name>A0AAV6R871_SOLSE</name>
<dbReference type="InterPro" id="IPR013162">
    <property type="entry name" value="CD80_C2-set"/>
</dbReference>
<gene>
    <name evidence="14" type="ORF">JOB18_003132</name>
</gene>
<dbReference type="GO" id="GO:0007157">
    <property type="term" value="P:heterophilic cell-cell adhesion via plasma membrane cell adhesion molecules"/>
    <property type="evidence" value="ECO:0007669"/>
    <property type="project" value="TreeGrafter"/>
</dbReference>
<keyword evidence="15" id="KW-1185">Reference proteome</keyword>
<dbReference type="InterPro" id="IPR003599">
    <property type="entry name" value="Ig_sub"/>
</dbReference>
<keyword evidence="4 12" id="KW-0732">Signal</keyword>
<accession>A0AAV6R871</accession>
<evidence type="ECO:0000256" key="9">
    <source>
        <dbReference type="ARBA" id="ARBA00023157"/>
    </source>
</evidence>
<keyword evidence="5" id="KW-0677">Repeat</keyword>
<dbReference type="PROSITE" id="PS50835">
    <property type="entry name" value="IG_LIKE"/>
    <property type="match status" value="3"/>
</dbReference>
<dbReference type="InterPro" id="IPR003598">
    <property type="entry name" value="Ig_sub2"/>
</dbReference>
<evidence type="ECO:0000256" key="8">
    <source>
        <dbReference type="ARBA" id="ARBA00023136"/>
    </source>
</evidence>
<dbReference type="InterPro" id="IPR013106">
    <property type="entry name" value="Ig_V-set"/>
</dbReference>
<dbReference type="Proteomes" id="UP000693946">
    <property type="component" value="Linkage Group LG2"/>
</dbReference>
<dbReference type="AlphaFoldDB" id="A0AAV6R871"/>
<feature type="transmembrane region" description="Helical" evidence="11">
    <location>
        <begin position="350"/>
        <end position="375"/>
    </location>
</feature>
<dbReference type="EMBL" id="JAGKHQ010000012">
    <property type="protein sequence ID" value="KAG7501599.1"/>
    <property type="molecule type" value="Genomic_DNA"/>
</dbReference>
<organism evidence="14 15">
    <name type="scientific">Solea senegalensis</name>
    <name type="common">Senegalese sole</name>
    <dbReference type="NCBI Taxonomy" id="28829"/>
    <lineage>
        <taxon>Eukaryota</taxon>
        <taxon>Metazoa</taxon>
        <taxon>Chordata</taxon>
        <taxon>Craniata</taxon>
        <taxon>Vertebrata</taxon>
        <taxon>Euteleostomi</taxon>
        <taxon>Actinopterygii</taxon>
        <taxon>Neopterygii</taxon>
        <taxon>Teleostei</taxon>
        <taxon>Neoteleostei</taxon>
        <taxon>Acanthomorphata</taxon>
        <taxon>Carangaria</taxon>
        <taxon>Pleuronectiformes</taxon>
        <taxon>Pleuronectoidei</taxon>
        <taxon>Soleidae</taxon>
        <taxon>Solea</taxon>
    </lineage>
</organism>
<dbReference type="SMART" id="SM00408">
    <property type="entry name" value="IGc2"/>
    <property type="match status" value="2"/>
</dbReference>
<comment type="similarity">
    <text evidence="2">Belongs to the nectin family.</text>
</comment>
<dbReference type="Pfam" id="PF08205">
    <property type="entry name" value="C2-set_2"/>
    <property type="match status" value="1"/>
</dbReference>